<gene>
    <name evidence="4" type="primary">wcaF</name>
</gene>
<proteinExistence type="predicted"/>
<reference evidence="4" key="2">
    <citation type="submission" date="2013-09" db="EMBL/GenBank/DDBJ databases">
        <title>Evidence that invasive carp have introduced virulent Aeromonas hydrophila to farmed catfish in the United States.</title>
        <authorList>
            <person name="Hossain M.J."/>
            <person name="Sun D."/>
            <person name="McGarey D."/>
            <person name="Wrenn S.E."/>
            <person name="Alexander L.M."/>
            <person name="Elena M."/>
            <person name="Terhune J.S."/>
            <person name="Liles M.R."/>
        </authorList>
    </citation>
    <scope>NUCLEOTIDE SEQUENCE</scope>
    <source>
        <strain evidence="4">S04-690</strain>
        <strain evidence="5">ZC1</strain>
    </source>
</reference>
<reference evidence="6" key="1">
    <citation type="journal article" date="2013" name="PLoS ONE">
        <title>Implication of lateral genetic transfer in the emergence of Aeromonas hydrophila isolates of epidemic outbreaks in channel catfish.</title>
        <authorList>
            <person name="Hossain M.J."/>
            <person name="Waldbieser G.C."/>
            <person name="Sun D."/>
            <person name="Capps N.K."/>
            <person name="Hemstreet W.B."/>
            <person name="Carlisle K."/>
            <person name="Griffin M.J."/>
            <person name="Khoo L."/>
            <person name="Goodwin A.E."/>
            <person name="Sonstegard T.S."/>
            <person name="Schroeder S."/>
            <person name="Hayden K."/>
            <person name="Newton J.C."/>
            <person name="Terhune J.S."/>
            <person name="Liles M.R."/>
        </authorList>
    </citation>
    <scope>NUCLEOTIDE SEQUENCE</scope>
    <source>
        <strain evidence="7">AL09-79</strain>
        <strain evidence="11">AL10-121</strain>
        <strain evidence="8">ML09-119</strain>
        <strain evidence="9">ML09-121</strain>
        <strain evidence="10">ML09-122</strain>
        <strain evidence="12">PB10-118</strain>
        <strain evidence="6">TN97-08</strain>
    </source>
</reference>
<evidence type="ECO:0000313" key="11">
    <source>
        <dbReference type="EMBL" id="AID71204.1"/>
    </source>
</evidence>
<evidence type="ECO:0000313" key="10">
    <source>
        <dbReference type="EMBL" id="AID71177.1"/>
    </source>
</evidence>
<evidence type="ECO:0000256" key="3">
    <source>
        <dbReference type="ARBA" id="ARBA00023315"/>
    </source>
</evidence>
<dbReference type="EMBL" id="KF647894">
    <property type="protein sequence ID" value="AHW40548.1"/>
    <property type="molecule type" value="Genomic_DNA"/>
</dbReference>
<dbReference type="EMBL" id="KC999975">
    <property type="protein sequence ID" value="AID71177.1"/>
    <property type="molecule type" value="Genomic_DNA"/>
</dbReference>
<dbReference type="CDD" id="cd04647">
    <property type="entry name" value="LbH_MAT_like"/>
    <property type="match status" value="1"/>
</dbReference>
<dbReference type="InterPro" id="IPR011004">
    <property type="entry name" value="Trimer_LpxA-like_sf"/>
</dbReference>
<dbReference type="EMBL" id="KF647893">
    <property type="protein sequence ID" value="AHW40521.1"/>
    <property type="molecule type" value="Genomic_DNA"/>
</dbReference>
<sequence length="163" mass="17061">MIRFIIRAILNALPVSRFFNIRRFLLRLASVDIGIDVCFCGGGGIYGNGRVVIGDKTWFSPGCVIFSHCNVVIEIGKNCDIGPLVKLVPGSHRIGGSDRRAGEGVALPISIGDGCWIGADVLIIGGVTIGKGVVVAAGSVVTRDIPDNVLVAGVPAVIKRRLA</sequence>
<accession>X5CTE4</accession>
<dbReference type="AlphaFoldDB" id="X5CTE4"/>
<evidence type="ECO:0000313" key="5">
    <source>
        <dbReference type="EMBL" id="AHW40548.1"/>
    </source>
</evidence>
<dbReference type="EMBL" id="KC999976">
    <property type="protein sequence ID" value="AID71204.1"/>
    <property type="molecule type" value="Genomic_DNA"/>
</dbReference>
<evidence type="ECO:0000256" key="1">
    <source>
        <dbReference type="ARBA" id="ARBA00022679"/>
    </source>
</evidence>
<dbReference type="InterPro" id="IPR018357">
    <property type="entry name" value="Hexapep_transf_CS"/>
</dbReference>
<dbReference type="PANTHER" id="PTHR23416">
    <property type="entry name" value="SIALIC ACID SYNTHASE-RELATED"/>
    <property type="match status" value="1"/>
</dbReference>
<dbReference type="InterPro" id="IPR051159">
    <property type="entry name" value="Hexapeptide_acetyltransf"/>
</dbReference>
<evidence type="ECO:0000256" key="2">
    <source>
        <dbReference type="ARBA" id="ARBA00022737"/>
    </source>
</evidence>
<dbReference type="PROSITE" id="PS00101">
    <property type="entry name" value="HEXAPEP_TRANSFERASES"/>
    <property type="match status" value="1"/>
</dbReference>
<evidence type="ECO:0000313" key="6">
    <source>
        <dbReference type="EMBL" id="AID70993.1"/>
    </source>
</evidence>
<dbReference type="Gene3D" id="2.160.10.10">
    <property type="entry name" value="Hexapeptide repeat proteins"/>
    <property type="match status" value="1"/>
</dbReference>
<evidence type="ECO:0000313" key="12">
    <source>
        <dbReference type="EMBL" id="AID71231.1"/>
    </source>
</evidence>
<dbReference type="GO" id="GO:0008374">
    <property type="term" value="F:O-acyltransferase activity"/>
    <property type="evidence" value="ECO:0007669"/>
    <property type="project" value="TreeGrafter"/>
</dbReference>
<dbReference type="EMBL" id="KC999974">
    <property type="protein sequence ID" value="AID71150.1"/>
    <property type="molecule type" value="Genomic_DNA"/>
</dbReference>
<name>X5CTE4_AERHY</name>
<evidence type="ECO:0000313" key="8">
    <source>
        <dbReference type="EMBL" id="AID71123.1"/>
    </source>
</evidence>
<dbReference type="InterPro" id="IPR001451">
    <property type="entry name" value="Hexapep"/>
</dbReference>
<evidence type="ECO:0000313" key="7">
    <source>
        <dbReference type="EMBL" id="AID71096.1"/>
    </source>
</evidence>
<dbReference type="Pfam" id="PF00132">
    <property type="entry name" value="Hexapep"/>
    <property type="match status" value="1"/>
</dbReference>
<organism evidence="4">
    <name type="scientific">Aeromonas hydrophila</name>
    <dbReference type="NCBI Taxonomy" id="644"/>
    <lineage>
        <taxon>Bacteria</taxon>
        <taxon>Pseudomonadati</taxon>
        <taxon>Pseudomonadota</taxon>
        <taxon>Gammaproteobacteria</taxon>
        <taxon>Aeromonadales</taxon>
        <taxon>Aeromonadaceae</taxon>
        <taxon>Aeromonas</taxon>
    </lineage>
</organism>
<evidence type="ECO:0000313" key="4">
    <source>
        <dbReference type="EMBL" id="AHW40521.1"/>
    </source>
</evidence>
<protein>
    <submittedName>
        <fullName evidence="4">Acetyltransferase</fullName>
    </submittedName>
</protein>
<dbReference type="EMBL" id="KC999968">
    <property type="protein sequence ID" value="AID70993.1"/>
    <property type="molecule type" value="Genomic_DNA"/>
</dbReference>
<dbReference type="SUPFAM" id="SSF51161">
    <property type="entry name" value="Trimeric LpxA-like enzymes"/>
    <property type="match status" value="1"/>
</dbReference>
<dbReference type="EMBL" id="KC999973">
    <property type="protein sequence ID" value="AID71123.1"/>
    <property type="molecule type" value="Genomic_DNA"/>
</dbReference>
<dbReference type="EMBL" id="KC999972">
    <property type="protein sequence ID" value="AID71096.1"/>
    <property type="molecule type" value="Genomic_DNA"/>
</dbReference>
<keyword evidence="3" id="KW-0012">Acyltransferase</keyword>
<dbReference type="EMBL" id="KC999977">
    <property type="protein sequence ID" value="AID71231.1"/>
    <property type="molecule type" value="Genomic_DNA"/>
</dbReference>
<keyword evidence="2" id="KW-0677">Repeat</keyword>
<dbReference type="PANTHER" id="PTHR23416:SF54">
    <property type="entry name" value="ACETYLTRANSFERASE, CYSE_LACA_LPXA_NODL FAMILY (AFU_ORTHOLOGUE AFUA_2G08430)-RELATED"/>
    <property type="match status" value="1"/>
</dbReference>
<keyword evidence="1 4" id="KW-0808">Transferase</keyword>
<evidence type="ECO:0000313" key="9">
    <source>
        <dbReference type="EMBL" id="AID71150.1"/>
    </source>
</evidence>